<gene>
    <name evidence="2" type="ordered locus">BafPKo_J0016</name>
</gene>
<keyword evidence="1" id="KW-1133">Transmembrane helix</keyword>
<sequence length="78" mass="8959">MLDGFAVVVALCMIEILNVVGLNFKAYYHKEIKTKAGISINKACRLCFSSRCPLLKKSPKSYYKIKQEAIFIIFDFYI</sequence>
<dbReference type="HOGENOM" id="CLU_2614976_0_0_12"/>
<feature type="transmembrane region" description="Helical" evidence="1">
    <location>
        <begin position="6"/>
        <end position="24"/>
    </location>
</feature>
<keyword evidence="3" id="KW-1185">Reference proteome</keyword>
<keyword evidence="1" id="KW-0812">Transmembrane</keyword>
<dbReference type="AlphaFoldDB" id="G0ITZ3"/>
<dbReference type="KEGG" id="bafz:BafPKo_J0016"/>
<keyword evidence="1" id="KW-0472">Membrane</keyword>
<name>G0ITZ3_BORAP</name>
<evidence type="ECO:0000256" key="1">
    <source>
        <dbReference type="SAM" id="Phobius"/>
    </source>
</evidence>
<protein>
    <submittedName>
        <fullName evidence="2">Uncharacterized protein</fullName>
    </submittedName>
</protein>
<accession>G0ITZ3</accession>
<proteinExistence type="predicted"/>
<keyword evidence="2" id="KW-0614">Plasmid</keyword>
<dbReference type="EMBL" id="CP002949">
    <property type="protein sequence ID" value="AEL70597.1"/>
    <property type="molecule type" value="Genomic_DNA"/>
</dbReference>
<reference evidence="2 3" key="1">
    <citation type="journal article" date="2011" name="J. Bacteriol.">
        <title>Whole-genome sequences of two Borrelia afzelii and two Borrelia garinii Lyme disease agent isolates.</title>
        <authorList>
            <person name="Casjens S.R."/>
            <person name="Mongodin E.F."/>
            <person name="Qiu W.-G."/>
            <person name="Dunn J.J."/>
            <person name="Luft B.J."/>
            <person name="Fraser-Liggett C.M."/>
            <person name="Schutzer S.E."/>
        </authorList>
    </citation>
    <scope>NUCLEOTIDE SEQUENCE [LARGE SCALE GENOMIC DNA]</scope>
    <source>
        <strain evidence="2 3">PKo</strain>
    </source>
</reference>
<evidence type="ECO:0000313" key="2">
    <source>
        <dbReference type="EMBL" id="AEL70597.1"/>
    </source>
</evidence>
<dbReference type="PATRIC" id="fig|390236.22.peg.1385"/>
<dbReference type="Proteomes" id="UP000005216">
    <property type="component" value="Plasmid lp38"/>
</dbReference>
<organism evidence="2 3">
    <name type="scientific">Borreliella afzelii (strain PKo)</name>
    <name type="common">Borrelia afzelii</name>
    <dbReference type="NCBI Taxonomy" id="390236"/>
    <lineage>
        <taxon>Bacteria</taxon>
        <taxon>Pseudomonadati</taxon>
        <taxon>Spirochaetota</taxon>
        <taxon>Spirochaetia</taxon>
        <taxon>Spirochaetales</taxon>
        <taxon>Borreliaceae</taxon>
        <taxon>Borreliella</taxon>
    </lineage>
</organism>
<evidence type="ECO:0000313" key="3">
    <source>
        <dbReference type="Proteomes" id="UP000005216"/>
    </source>
</evidence>
<geneLocation type="plasmid" evidence="2 3">
    <name>lp38</name>
</geneLocation>